<gene>
    <name evidence="2" type="ORF">NHX12_033219</name>
</gene>
<dbReference type="Proteomes" id="UP001148018">
    <property type="component" value="Unassembled WGS sequence"/>
</dbReference>
<keyword evidence="1" id="KW-0472">Membrane</keyword>
<dbReference type="AlphaFoldDB" id="A0A9Q0E300"/>
<reference evidence="2" key="1">
    <citation type="submission" date="2022-07" db="EMBL/GenBank/DDBJ databases">
        <title>Chromosome-level genome of Muraenolepis orangiensis.</title>
        <authorList>
            <person name="Kim J."/>
        </authorList>
    </citation>
    <scope>NUCLEOTIDE SEQUENCE</scope>
    <source>
        <strain evidence="2">KU_S4_2022</strain>
        <tissue evidence="2">Muscle</tissue>
    </source>
</reference>
<evidence type="ECO:0000256" key="1">
    <source>
        <dbReference type="SAM" id="Phobius"/>
    </source>
</evidence>
<dbReference type="InterPro" id="IPR011993">
    <property type="entry name" value="PH-like_dom_sf"/>
</dbReference>
<evidence type="ECO:0008006" key="4">
    <source>
        <dbReference type="Google" id="ProtNLM"/>
    </source>
</evidence>
<dbReference type="Gene3D" id="2.30.29.30">
    <property type="entry name" value="Pleckstrin-homology domain (PH domain)/Phosphotyrosine-binding domain (PTB)"/>
    <property type="match status" value="1"/>
</dbReference>
<evidence type="ECO:0000313" key="2">
    <source>
        <dbReference type="EMBL" id="KAJ3599256.1"/>
    </source>
</evidence>
<organism evidence="2 3">
    <name type="scientific">Muraenolepis orangiensis</name>
    <name type="common">Patagonian moray cod</name>
    <dbReference type="NCBI Taxonomy" id="630683"/>
    <lineage>
        <taxon>Eukaryota</taxon>
        <taxon>Metazoa</taxon>
        <taxon>Chordata</taxon>
        <taxon>Craniata</taxon>
        <taxon>Vertebrata</taxon>
        <taxon>Euteleostomi</taxon>
        <taxon>Actinopterygii</taxon>
        <taxon>Neopterygii</taxon>
        <taxon>Teleostei</taxon>
        <taxon>Neoteleostei</taxon>
        <taxon>Acanthomorphata</taxon>
        <taxon>Zeiogadaria</taxon>
        <taxon>Gadariae</taxon>
        <taxon>Gadiformes</taxon>
        <taxon>Muraenolepidoidei</taxon>
        <taxon>Muraenolepididae</taxon>
        <taxon>Muraenolepis</taxon>
    </lineage>
</organism>
<accession>A0A9Q0E300</accession>
<dbReference type="PANTHER" id="PTHR11232">
    <property type="entry name" value="PHOSPHOTYROSINE INTERACTION DOMAIN-CONTAINING FAMILY MEMBER"/>
    <property type="match status" value="1"/>
</dbReference>
<keyword evidence="1" id="KW-0812">Transmembrane</keyword>
<dbReference type="OrthoDB" id="10030336at2759"/>
<dbReference type="GO" id="GO:0050998">
    <property type="term" value="F:nitric-oxide synthase binding"/>
    <property type="evidence" value="ECO:0007669"/>
    <property type="project" value="TreeGrafter"/>
</dbReference>
<dbReference type="PANTHER" id="PTHR11232:SF76">
    <property type="entry name" value="CARBOXYL-TERMINAL PDZ LIGAND OF NEURONAL NITRIC OXIDE SYNTHASE PROTEIN"/>
    <property type="match status" value="1"/>
</dbReference>
<name>A0A9Q0E300_9TELE</name>
<dbReference type="EMBL" id="JANIIK010000048">
    <property type="protein sequence ID" value="KAJ3599256.1"/>
    <property type="molecule type" value="Genomic_DNA"/>
</dbReference>
<protein>
    <recommendedName>
        <fullName evidence="4">PID domain-containing protein</fullName>
    </recommendedName>
</protein>
<keyword evidence="1" id="KW-1133">Transmembrane helix</keyword>
<proteinExistence type="predicted"/>
<feature type="transmembrane region" description="Helical" evidence="1">
    <location>
        <begin position="90"/>
        <end position="120"/>
    </location>
</feature>
<keyword evidence="3" id="KW-1185">Reference proteome</keyword>
<sequence length="220" mass="24935">MAKVAGGVLTIGGMTQRDNGYEFKVKNIKKKKVNIIVSVEGVKVNLRKKKKKKEWTWDESKMMVMQDPIYRYLWSAETLLTLYSGRLNCFLFLFSFVCIGIPSHLLFVCLCVCVYVCVCLSQSQVMRIVRTVGQAFEVCHKLILQHTQQSTDRAEDGHKTGAEMRNMMRMVDPPPVSFLYLDSCPDSLPTPSVSCCVPGVCPRVRTSPRGRREDDRQGGE</sequence>
<comment type="caution">
    <text evidence="2">The sequence shown here is derived from an EMBL/GenBank/DDBJ whole genome shotgun (WGS) entry which is preliminary data.</text>
</comment>
<dbReference type="SUPFAM" id="SSF50729">
    <property type="entry name" value="PH domain-like"/>
    <property type="match status" value="1"/>
</dbReference>
<dbReference type="InterPro" id="IPR051133">
    <property type="entry name" value="Adapter_Engulfment-Domain"/>
</dbReference>
<evidence type="ECO:0000313" key="3">
    <source>
        <dbReference type="Proteomes" id="UP001148018"/>
    </source>
</evidence>